<evidence type="ECO:0000313" key="4">
    <source>
        <dbReference type="EMBL" id="BBL35326.1"/>
    </source>
</evidence>
<dbReference type="SUPFAM" id="SSF54631">
    <property type="entry name" value="CBS-domain pair"/>
    <property type="match status" value="1"/>
</dbReference>
<reference evidence="4 5" key="1">
    <citation type="submission" date="2019-06" db="EMBL/GenBank/DDBJ databases">
        <title>Nitrosomonas stercoris KYUHI-S whole genome shotgun sequence.</title>
        <authorList>
            <person name="Nakagawa T."/>
            <person name="Tsuchiya Y."/>
            <person name="Takahashi R."/>
        </authorList>
    </citation>
    <scope>NUCLEOTIDE SEQUENCE [LARGE SCALE GENOMIC DNA]</scope>
    <source>
        <strain evidence="4 5">KYUHI-S</strain>
    </source>
</reference>
<proteinExistence type="predicted"/>
<dbReference type="AlphaFoldDB" id="A0A4Y1YMI2"/>
<dbReference type="PANTHER" id="PTHR48108">
    <property type="entry name" value="CBS DOMAIN-CONTAINING PROTEIN CBSX2, CHLOROPLASTIC"/>
    <property type="match status" value="1"/>
</dbReference>
<name>A0A4Y1YMI2_9PROT</name>
<accession>A0A4Y1YMI2</accession>
<sequence>MSTKLELPIQEFTTPYPVTAREDSSIEELLDIVKNIKVRHIPIMSDGKVIGIVSERDLRIASALSTREKFLVRAEDLMTPNPITFKGDTSIEDVITEMAEKKIGSVLVADEKGDLKGIFTVTDALDVLIEILRGKR</sequence>
<keyword evidence="5" id="KW-1185">Reference proteome</keyword>
<dbReference type="InterPro" id="IPR000644">
    <property type="entry name" value="CBS_dom"/>
</dbReference>
<dbReference type="EMBL" id="AP019755">
    <property type="protein sequence ID" value="BBL35326.1"/>
    <property type="molecule type" value="Genomic_DNA"/>
</dbReference>
<feature type="domain" description="CBS" evidence="3">
    <location>
        <begin position="13"/>
        <end position="68"/>
    </location>
</feature>
<evidence type="ECO:0000256" key="2">
    <source>
        <dbReference type="PROSITE-ProRule" id="PRU00703"/>
    </source>
</evidence>
<dbReference type="PANTHER" id="PTHR48108:SF34">
    <property type="entry name" value="CBS DOMAIN-CONTAINING PROTEIN YHCV"/>
    <property type="match status" value="1"/>
</dbReference>
<dbReference type="InterPro" id="IPR051462">
    <property type="entry name" value="CBS_domain-containing"/>
</dbReference>
<gene>
    <name evidence="4" type="ORF">Nstercoris_01589</name>
</gene>
<evidence type="ECO:0000313" key="5">
    <source>
        <dbReference type="Proteomes" id="UP000316473"/>
    </source>
</evidence>
<dbReference type="KEGG" id="nst:Nstercoris_01589"/>
<evidence type="ECO:0000256" key="1">
    <source>
        <dbReference type="ARBA" id="ARBA00022737"/>
    </source>
</evidence>
<keyword evidence="1" id="KW-0677">Repeat</keyword>
<dbReference type="SMART" id="SM00116">
    <property type="entry name" value="CBS"/>
    <property type="match status" value="2"/>
</dbReference>
<evidence type="ECO:0000259" key="3">
    <source>
        <dbReference type="PROSITE" id="PS51371"/>
    </source>
</evidence>
<dbReference type="Proteomes" id="UP000316473">
    <property type="component" value="Chromosome"/>
</dbReference>
<feature type="domain" description="CBS" evidence="3">
    <location>
        <begin position="78"/>
        <end position="136"/>
    </location>
</feature>
<organism evidence="4 5">
    <name type="scientific">Nitrosomonas stercoris</name>
    <dbReference type="NCBI Taxonomy" id="1444684"/>
    <lineage>
        <taxon>Bacteria</taxon>
        <taxon>Pseudomonadati</taxon>
        <taxon>Pseudomonadota</taxon>
        <taxon>Betaproteobacteria</taxon>
        <taxon>Nitrosomonadales</taxon>
        <taxon>Nitrosomonadaceae</taxon>
        <taxon>Nitrosomonas</taxon>
    </lineage>
</organism>
<dbReference type="InterPro" id="IPR046342">
    <property type="entry name" value="CBS_dom_sf"/>
</dbReference>
<dbReference type="PROSITE" id="PS51371">
    <property type="entry name" value="CBS"/>
    <property type="match status" value="2"/>
</dbReference>
<keyword evidence="2" id="KW-0129">CBS domain</keyword>
<dbReference type="Pfam" id="PF00571">
    <property type="entry name" value="CBS"/>
    <property type="match status" value="2"/>
</dbReference>
<dbReference type="Gene3D" id="3.10.580.10">
    <property type="entry name" value="CBS-domain"/>
    <property type="match status" value="1"/>
</dbReference>
<protein>
    <submittedName>
        <fullName evidence="4">Inosine-5'-monophosphate dehydrogenase</fullName>
    </submittedName>
</protein>